<gene>
    <name evidence="2" type="ORF">C725_2574</name>
</gene>
<feature type="domain" description="Glycosyltransferase 2-like" evidence="1">
    <location>
        <begin position="8"/>
        <end position="131"/>
    </location>
</feature>
<dbReference type="InterPro" id="IPR029044">
    <property type="entry name" value="Nucleotide-diphossugar_trans"/>
</dbReference>
<keyword evidence="3" id="KW-1185">Reference proteome</keyword>
<keyword evidence="2" id="KW-0808">Transferase</keyword>
<protein>
    <submittedName>
        <fullName evidence="2">Glycosyltransferase</fullName>
    </submittedName>
</protein>
<accession>M2TK75</accession>
<proteinExistence type="predicted"/>
<dbReference type="CDD" id="cd00761">
    <property type="entry name" value="Glyco_tranf_GTA_type"/>
    <property type="match status" value="1"/>
</dbReference>
<name>M2TK75_9SPHN</name>
<dbReference type="SUPFAM" id="SSF53448">
    <property type="entry name" value="Nucleotide-diphospho-sugar transferases"/>
    <property type="match status" value="1"/>
</dbReference>
<evidence type="ECO:0000313" key="2">
    <source>
        <dbReference type="EMBL" id="EMD82086.1"/>
    </source>
</evidence>
<evidence type="ECO:0000313" key="3">
    <source>
        <dbReference type="Proteomes" id="UP000011717"/>
    </source>
</evidence>
<dbReference type="GO" id="GO:0016758">
    <property type="term" value="F:hexosyltransferase activity"/>
    <property type="evidence" value="ECO:0007669"/>
    <property type="project" value="UniProtKB-ARBA"/>
</dbReference>
<comment type="caution">
    <text evidence="2">The sequence shown here is derived from an EMBL/GenBank/DDBJ whole genome shotgun (WGS) entry which is preliminary data.</text>
</comment>
<dbReference type="Proteomes" id="UP000011717">
    <property type="component" value="Unassembled WGS sequence"/>
</dbReference>
<dbReference type="EMBL" id="AMRV01000010">
    <property type="protein sequence ID" value="EMD82086.1"/>
    <property type="molecule type" value="Genomic_DNA"/>
</dbReference>
<dbReference type="RefSeq" id="WP_008603530.1">
    <property type="nucleotide sequence ID" value="NZ_AMRV01000010.1"/>
</dbReference>
<dbReference type="PANTHER" id="PTHR22916">
    <property type="entry name" value="GLYCOSYLTRANSFERASE"/>
    <property type="match status" value="1"/>
</dbReference>
<dbReference type="Pfam" id="PF00535">
    <property type="entry name" value="Glycos_transf_2"/>
    <property type="match status" value="1"/>
</dbReference>
<evidence type="ECO:0000259" key="1">
    <source>
        <dbReference type="Pfam" id="PF00535"/>
    </source>
</evidence>
<dbReference type="AlphaFoldDB" id="M2TK75"/>
<dbReference type="InterPro" id="IPR001173">
    <property type="entry name" value="Glyco_trans_2-like"/>
</dbReference>
<dbReference type="OrthoDB" id="6383742at2"/>
<dbReference type="Gene3D" id="3.90.550.10">
    <property type="entry name" value="Spore Coat Polysaccharide Biosynthesis Protein SpsA, Chain A"/>
    <property type="match status" value="1"/>
</dbReference>
<organism evidence="2 3">
    <name type="scientific">Pacificimonas flava</name>
    <dbReference type="NCBI Taxonomy" id="1234595"/>
    <lineage>
        <taxon>Bacteria</taxon>
        <taxon>Pseudomonadati</taxon>
        <taxon>Pseudomonadota</taxon>
        <taxon>Alphaproteobacteria</taxon>
        <taxon>Sphingomonadales</taxon>
        <taxon>Sphingosinicellaceae</taxon>
        <taxon>Pacificimonas</taxon>
    </lineage>
</organism>
<sequence>MNGRPRFSVILISHNRADFLTEALDSVAAQTWPASEIFVVDDGSTVDITPATKDRDGLPLTVIRQDNAGQQAARNTGAAAASGDWLVFLDDDDQFLPDHLETLAGAIQSGTPDTVFANFVRFEDGEDEAESFFARFPKHFPPGNLSGGYQHFARWPVEDQAELSIFYPSVMAIRRQHYEAIGGFDPRIRGIKCEDMEFTTRATYRSPLALSLKPTVRYRMHEGNSVRDPLKREIGKLRIWDWLRGTLDWNKEERAYLDRLIAERAPHAFRAAFLLKDRAELERAAALLPSPSKLHPKQWLRRLYAMIAFPRPGGVQR</sequence>
<reference evidence="2 3" key="1">
    <citation type="journal article" date="2013" name="Genome Announc.">
        <title>Draft Genome Sequence of Strain JLT2015T, Belonging to the Family Sphingomonadaceae of the Alphaproteobacteria.</title>
        <authorList>
            <person name="Tang K."/>
            <person name="Liu K."/>
            <person name="Li S."/>
            <person name="Jiao N."/>
        </authorList>
    </citation>
    <scope>NUCLEOTIDE SEQUENCE [LARGE SCALE GENOMIC DNA]</scope>
    <source>
        <strain evidence="2 3">JLT2015</strain>
    </source>
</reference>
<dbReference type="PATRIC" id="fig|1234595.3.peg.2575"/>